<name>A0A2U2XAU5_9FLAO</name>
<dbReference type="SUPFAM" id="SSF52833">
    <property type="entry name" value="Thioredoxin-like"/>
    <property type="match status" value="1"/>
</dbReference>
<feature type="domain" description="Thioredoxin" evidence="1">
    <location>
        <begin position="236"/>
        <end position="397"/>
    </location>
</feature>
<dbReference type="OrthoDB" id="616241at2"/>
<dbReference type="InterPro" id="IPR050553">
    <property type="entry name" value="Thioredoxin_ResA/DsbE_sf"/>
</dbReference>
<dbReference type="GO" id="GO:0016491">
    <property type="term" value="F:oxidoreductase activity"/>
    <property type="evidence" value="ECO:0007669"/>
    <property type="project" value="InterPro"/>
</dbReference>
<dbReference type="Gene3D" id="3.40.30.10">
    <property type="entry name" value="Glutaredoxin"/>
    <property type="match status" value="1"/>
</dbReference>
<dbReference type="PANTHER" id="PTHR42852:SF17">
    <property type="entry name" value="THIOREDOXIN-LIKE PROTEIN HI_1115"/>
    <property type="match status" value="1"/>
</dbReference>
<evidence type="ECO:0000313" key="2">
    <source>
        <dbReference type="EMBL" id="PWH84914.1"/>
    </source>
</evidence>
<dbReference type="Pfam" id="PF08534">
    <property type="entry name" value="Redoxin"/>
    <property type="match status" value="1"/>
</dbReference>
<dbReference type="RefSeq" id="WP_109360106.1">
    <property type="nucleotide sequence ID" value="NZ_QFRJ01000010.1"/>
</dbReference>
<sequence>MKHYTILLLLFFMSLLFTGNAIELREGYWEGELKLIGNKVLPFIFSVNQDQKITIINAEESVLMKESILKNDSLQYYFSSFPNFLIFKVESEKRISGSFVNPDRKNEFARIDFNGKYFGKEQPKFCGNMKNKIDGKWQVLFDPDTEHNFPAIGIFNQEKNKVTGTFLTETGDFRFLSGSFKNNKLMLSSFDGAHVFLFTATLKNDTLRGEFISGSGYKTNWIGSKNENFKLENPDSLTYMVKDNFSFNFKTVEGEDYNYPNKELQNKVVIVQILGTWCPNCLDETMFYKDLYAEYKDLGLEIIAVAYERPESFEDKVKRINRFTQNKEVNYPILVGGDASKEECSKDFDMLNNISSFPTSIFINKYGEVVKIHTGFNGPGTGKIYTDYKRKTKELIERLLKE</sequence>
<organism evidence="2 3">
    <name type="scientific">Brumimicrobium oceani</name>
    <dbReference type="NCBI Taxonomy" id="2100725"/>
    <lineage>
        <taxon>Bacteria</taxon>
        <taxon>Pseudomonadati</taxon>
        <taxon>Bacteroidota</taxon>
        <taxon>Flavobacteriia</taxon>
        <taxon>Flavobacteriales</taxon>
        <taxon>Crocinitomicaceae</taxon>
        <taxon>Brumimicrobium</taxon>
    </lineage>
</organism>
<accession>A0A2U2XAU5</accession>
<dbReference type="PROSITE" id="PS51352">
    <property type="entry name" value="THIOREDOXIN_2"/>
    <property type="match status" value="1"/>
</dbReference>
<comment type="caution">
    <text evidence="2">The sequence shown here is derived from an EMBL/GenBank/DDBJ whole genome shotgun (WGS) entry which is preliminary data.</text>
</comment>
<dbReference type="PANTHER" id="PTHR42852">
    <property type="entry name" value="THIOL:DISULFIDE INTERCHANGE PROTEIN DSBE"/>
    <property type="match status" value="1"/>
</dbReference>
<reference evidence="2 3" key="2">
    <citation type="submission" date="2018-05" db="EMBL/GenBank/DDBJ databases">
        <authorList>
            <person name="Lanie J.A."/>
            <person name="Ng W.-L."/>
            <person name="Kazmierczak K.M."/>
            <person name="Andrzejewski T.M."/>
            <person name="Davidsen T.M."/>
            <person name="Wayne K.J."/>
            <person name="Tettelin H."/>
            <person name="Glass J.I."/>
            <person name="Rusch D."/>
            <person name="Podicherti R."/>
            <person name="Tsui H.-C.T."/>
            <person name="Winkler M.E."/>
        </authorList>
    </citation>
    <scope>NUCLEOTIDE SEQUENCE [LARGE SCALE GENOMIC DNA]</scope>
    <source>
        <strain evidence="2 3">C305</strain>
    </source>
</reference>
<dbReference type="CDD" id="cd02966">
    <property type="entry name" value="TlpA_like_family"/>
    <property type="match status" value="1"/>
</dbReference>
<dbReference type="InterPro" id="IPR036249">
    <property type="entry name" value="Thioredoxin-like_sf"/>
</dbReference>
<keyword evidence="3" id="KW-1185">Reference proteome</keyword>
<dbReference type="AlphaFoldDB" id="A0A2U2XAU5"/>
<evidence type="ECO:0000259" key="1">
    <source>
        <dbReference type="PROSITE" id="PS51352"/>
    </source>
</evidence>
<reference evidence="2 3" key="1">
    <citation type="submission" date="2018-05" db="EMBL/GenBank/DDBJ databases">
        <title>Brumimicrobium oceani sp. nov., isolated from coastal sediment.</title>
        <authorList>
            <person name="Kou Y."/>
        </authorList>
    </citation>
    <scope>NUCLEOTIDE SEQUENCE [LARGE SCALE GENOMIC DNA]</scope>
    <source>
        <strain evidence="2 3">C305</strain>
    </source>
</reference>
<dbReference type="EMBL" id="QFRJ01000010">
    <property type="protein sequence ID" value="PWH84914.1"/>
    <property type="molecule type" value="Genomic_DNA"/>
</dbReference>
<protein>
    <submittedName>
        <fullName evidence="2">TlpA family protein disulfide reductase</fullName>
    </submittedName>
</protein>
<dbReference type="InterPro" id="IPR013766">
    <property type="entry name" value="Thioredoxin_domain"/>
</dbReference>
<dbReference type="InterPro" id="IPR013740">
    <property type="entry name" value="Redoxin"/>
</dbReference>
<evidence type="ECO:0000313" key="3">
    <source>
        <dbReference type="Proteomes" id="UP000245370"/>
    </source>
</evidence>
<dbReference type="Proteomes" id="UP000245370">
    <property type="component" value="Unassembled WGS sequence"/>
</dbReference>
<gene>
    <name evidence="2" type="ORF">DIT68_12280</name>
</gene>
<proteinExistence type="predicted"/>